<feature type="domain" description="Myb-like DNA-binding" evidence="2">
    <location>
        <begin position="8"/>
        <end position="55"/>
    </location>
</feature>
<gene>
    <name evidence="3" type="ORF">GMORB2_0175</name>
</gene>
<comment type="caution">
    <text evidence="3">The sequence shown here is derived from an EMBL/GenBank/DDBJ whole genome shotgun (WGS) entry which is preliminary data.</text>
</comment>
<dbReference type="InterPro" id="IPR054505">
    <property type="entry name" value="Myb_DNA-bind_8"/>
</dbReference>
<sequence>MATKVDTAEQVRFLVSCIRHTSNGRPEFAAVATELGIVSKGAAQKRYERMLKAHGVSNSKPAEPEPKYGGETPKTSPRKRTAKAPEDGGSPTKKRTMVPRDRPTPIEGSNDAHHNEPKKEWKPETETGTQSDAGEDEALDSEPALSDPPSTDEA</sequence>
<feature type="compositionally biased region" description="Basic and acidic residues" evidence="1">
    <location>
        <begin position="98"/>
        <end position="125"/>
    </location>
</feature>
<reference evidence="3" key="1">
    <citation type="submission" date="2020-03" db="EMBL/GenBank/DDBJ databases">
        <title>Site-based positive gene gene selection in Geosmithia morbida across the United States reveals a broad range of putative effectors and factors for local host and environmental adapation.</title>
        <authorList>
            <person name="Onufrak A."/>
            <person name="Murdoch R.W."/>
            <person name="Gazis R."/>
            <person name="Huff M."/>
            <person name="Staton M."/>
            <person name="Klingeman W."/>
            <person name="Hadziabdic D."/>
        </authorList>
    </citation>
    <scope>NUCLEOTIDE SEQUENCE</scope>
    <source>
        <strain evidence="3">1262</strain>
    </source>
</reference>
<evidence type="ECO:0000259" key="2">
    <source>
        <dbReference type="Pfam" id="PF22980"/>
    </source>
</evidence>
<feature type="region of interest" description="Disordered" evidence="1">
    <location>
        <begin position="50"/>
        <end position="154"/>
    </location>
</feature>
<evidence type="ECO:0000313" key="4">
    <source>
        <dbReference type="Proteomes" id="UP000749293"/>
    </source>
</evidence>
<dbReference type="EMBL" id="JAANYQ010000001">
    <property type="protein sequence ID" value="KAF4126439.1"/>
    <property type="molecule type" value="Genomic_DNA"/>
</dbReference>
<dbReference type="GeneID" id="55966405"/>
<accession>A0A9P5D9E5</accession>
<name>A0A9P5D9E5_9HYPO</name>
<evidence type="ECO:0000313" key="3">
    <source>
        <dbReference type="EMBL" id="KAF4126439.1"/>
    </source>
</evidence>
<dbReference type="AlphaFoldDB" id="A0A9P5D9E5"/>
<dbReference type="RefSeq" id="XP_035325091.1">
    <property type="nucleotide sequence ID" value="XM_035462161.1"/>
</dbReference>
<organism evidence="3 4">
    <name type="scientific">Geosmithia morbida</name>
    <dbReference type="NCBI Taxonomy" id="1094350"/>
    <lineage>
        <taxon>Eukaryota</taxon>
        <taxon>Fungi</taxon>
        <taxon>Dikarya</taxon>
        <taxon>Ascomycota</taxon>
        <taxon>Pezizomycotina</taxon>
        <taxon>Sordariomycetes</taxon>
        <taxon>Hypocreomycetidae</taxon>
        <taxon>Hypocreales</taxon>
        <taxon>Bionectriaceae</taxon>
        <taxon>Geosmithia</taxon>
    </lineage>
</organism>
<dbReference type="Proteomes" id="UP000749293">
    <property type="component" value="Unassembled WGS sequence"/>
</dbReference>
<evidence type="ECO:0000256" key="1">
    <source>
        <dbReference type="SAM" id="MobiDB-lite"/>
    </source>
</evidence>
<dbReference type="Pfam" id="PF22980">
    <property type="entry name" value="Myb_DNA-bind_8"/>
    <property type="match status" value="1"/>
</dbReference>
<proteinExistence type="predicted"/>
<protein>
    <recommendedName>
        <fullName evidence="2">Myb-like DNA-binding domain-containing protein</fullName>
    </recommendedName>
</protein>
<dbReference type="OrthoDB" id="5353914at2759"/>
<keyword evidence="4" id="KW-1185">Reference proteome</keyword>